<reference evidence="2" key="1">
    <citation type="submission" date="2020-12" db="EMBL/GenBank/DDBJ databases">
        <title>Geomonas sp. Red875, isolated from river sediment.</title>
        <authorList>
            <person name="Xu Z."/>
            <person name="Zhang Z."/>
            <person name="Masuda Y."/>
            <person name="Itoh H."/>
            <person name="Senoo K."/>
        </authorList>
    </citation>
    <scope>NUCLEOTIDE SEQUENCE</scope>
    <source>
        <strain evidence="2">Red875</strain>
    </source>
</reference>
<name>A0A8J7JM53_9BACT</name>
<keyword evidence="1" id="KW-0812">Transmembrane</keyword>
<keyword evidence="1" id="KW-1133">Transmembrane helix</keyword>
<feature type="transmembrane region" description="Helical" evidence="1">
    <location>
        <begin position="6"/>
        <end position="27"/>
    </location>
</feature>
<proteinExistence type="predicted"/>
<dbReference type="AlphaFoldDB" id="A0A8J7JM53"/>
<dbReference type="EMBL" id="JAEMHM010000009">
    <property type="protein sequence ID" value="MBJ6725525.1"/>
    <property type="molecule type" value="Genomic_DNA"/>
</dbReference>
<dbReference type="Proteomes" id="UP000636888">
    <property type="component" value="Unassembled WGS sequence"/>
</dbReference>
<keyword evidence="1" id="KW-0472">Membrane</keyword>
<sequence length="77" mass="8582">MQLANIKFGLLLAGGALATIFLCFVIYYTLYEISSNRSLKGVHKFKWSALAILLPGIGSFSYFLLAQKPEYAHPVKK</sequence>
<evidence type="ECO:0000256" key="1">
    <source>
        <dbReference type="SAM" id="Phobius"/>
    </source>
</evidence>
<evidence type="ECO:0008006" key="4">
    <source>
        <dbReference type="Google" id="ProtNLM"/>
    </source>
</evidence>
<keyword evidence="3" id="KW-1185">Reference proteome</keyword>
<protein>
    <recommendedName>
        <fullName evidence="4">Cardiolipin synthase N-terminal domain-containing protein</fullName>
    </recommendedName>
</protein>
<comment type="caution">
    <text evidence="2">The sequence shown here is derived from an EMBL/GenBank/DDBJ whole genome shotgun (WGS) entry which is preliminary data.</text>
</comment>
<organism evidence="2 3">
    <name type="scientific">Geomesophilobacter sediminis</name>
    <dbReference type="NCBI Taxonomy" id="2798584"/>
    <lineage>
        <taxon>Bacteria</taxon>
        <taxon>Pseudomonadati</taxon>
        <taxon>Thermodesulfobacteriota</taxon>
        <taxon>Desulfuromonadia</taxon>
        <taxon>Geobacterales</taxon>
        <taxon>Geobacteraceae</taxon>
        <taxon>Geomesophilobacter</taxon>
    </lineage>
</organism>
<evidence type="ECO:0000313" key="2">
    <source>
        <dbReference type="EMBL" id="MBJ6725525.1"/>
    </source>
</evidence>
<evidence type="ECO:0000313" key="3">
    <source>
        <dbReference type="Proteomes" id="UP000636888"/>
    </source>
</evidence>
<accession>A0A8J7JM53</accession>
<gene>
    <name evidence="2" type="ORF">JFN93_12465</name>
</gene>
<feature type="transmembrane region" description="Helical" evidence="1">
    <location>
        <begin position="47"/>
        <end position="65"/>
    </location>
</feature>
<dbReference type="RefSeq" id="WP_199384415.1">
    <property type="nucleotide sequence ID" value="NZ_JAEMHM010000009.1"/>
</dbReference>